<dbReference type="InterPro" id="IPR016211">
    <property type="entry name" value="Glu/Phe/Leu/Val/Trp_DH_bac/arc"/>
</dbReference>
<keyword evidence="3" id="KW-0520">NAD</keyword>
<feature type="signal peptide" evidence="4">
    <location>
        <begin position="1"/>
        <end position="16"/>
    </location>
</feature>
<reference evidence="6" key="1">
    <citation type="submission" date="2021-01" db="EMBL/GenBank/DDBJ databases">
        <authorList>
            <person name="Corre E."/>
            <person name="Pelletier E."/>
            <person name="Niang G."/>
            <person name="Scheremetjew M."/>
            <person name="Finn R."/>
            <person name="Kale V."/>
            <person name="Holt S."/>
            <person name="Cochrane G."/>
            <person name="Meng A."/>
            <person name="Brown T."/>
            <person name="Cohen L."/>
        </authorList>
    </citation>
    <scope>NUCLEOTIDE SEQUENCE</scope>
    <source>
        <strain evidence="6">308</strain>
    </source>
</reference>
<dbReference type="InterPro" id="IPR006076">
    <property type="entry name" value="FAD-dep_OxRdtase"/>
</dbReference>
<feature type="chain" id="PRO_5031143812" description="Glutamate/phenylalanine/leucine/valine/L-tryptophan dehydrogenase C-terminal domain-containing protein" evidence="4">
    <location>
        <begin position="17"/>
        <end position="810"/>
    </location>
</feature>
<dbReference type="Pfam" id="PF01266">
    <property type="entry name" value="DAO"/>
    <property type="match status" value="1"/>
</dbReference>
<dbReference type="SUPFAM" id="SSF53223">
    <property type="entry name" value="Aminoacid dehydrogenase-like, N-terminal domain"/>
    <property type="match status" value="1"/>
</dbReference>
<dbReference type="SUPFAM" id="SSF51735">
    <property type="entry name" value="NAD(P)-binding Rossmann-fold domains"/>
    <property type="match status" value="1"/>
</dbReference>
<protein>
    <recommendedName>
        <fullName evidence="5">Glutamate/phenylalanine/leucine/valine/L-tryptophan dehydrogenase C-terminal domain-containing protein</fullName>
    </recommendedName>
</protein>
<dbReference type="InterPro" id="IPR006097">
    <property type="entry name" value="Glu/Leu/Phe/Val/Trp_DH_dimer"/>
</dbReference>
<accession>A0A7S1BH54</accession>
<dbReference type="Gene3D" id="3.40.50.10860">
    <property type="entry name" value="Leucine Dehydrogenase, chain A, domain 1"/>
    <property type="match status" value="1"/>
</dbReference>
<dbReference type="InterPro" id="IPR036291">
    <property type="entry name" value="NAD(P)-bd_dom_sf"/>
</dbReference>
<dbReference type="EMBL" id="HBFR01017941">
    <property type="protein sequence ID" value="CAD8885834.1"/>
    <property type="molecule type" value="Transcribed_RNA"/>
</dbReference>
<name>A0A7S1BH54_9STRA</name>
<dbReference type="Pfam" id="PF02812">
    <property type="entry name" value="ELFV_dehydrog_N"/>
    <property type="match status" value="1"/>
</dbReference>
<dbReference type="Pfam" id="PF00208">
    <property type="entry name" value="ELFV_dehydrog"/>
    <property type="match status" value="1"/>
</dbReference>
<dbReference type="InterPro" id="IPR046346">
    <property type="entry name" value="Aminoacid_DH-like_N_sf"/>
</dbReference>
<dbReference type="InterPro" id="IPR006096">
    <property type="entry name" value="Glu/Leu/Phe/Val/Trp_DH_C"/>
</dbReference>
<sequence length="810" mass="88463">MITNLILLVLLSNAAAKPFIRTTRNNIFAFQSKQAPTVTAPLSKNDFFTIIEDPKKRGATVLEAPVEQEGVKLYIAIDSASFQNKDRPGNGGIRLLSYQSKEHAIDDAVRLAKGMTRKHDMFRTGFSGAKVVIDHDHEDLSVVKRDTLMRDAAKALKALDGSMYTGCDLNTSDEDMDFLTKFTDDKYVLAGRNSRVDTNAATASSVIGSILGVLDVNNEIISELTFTVQGCGKVGSIVARELLRYGAKCVQTCDLFSENAEIPGCVPIDDWTKSTCDFFVPCANSLAITETVANNFPEGVKYCVGAANSPYANERARSVFDERGVLHVPESISSAGAILADSVEWYDIDLYQTVERSLMYGWIRDISRTKSSSLVRKADKKATNIGTVLRAVVPPRIGDPIGKEFPEWIKKNTVETDTVIVGGGVAGTAAAFALSEKGENSVIVERGSSIAPATASSNGDSRMYRRMYSSEFFSKMQSKALNRWKDVEEKSGETLLKENGLLFYGEDTGETVEGSVLGAKEIMDKLNLPYTFYASGDEIAARYPSLAGCKGKPYSGVCEDTAGHIRASKACEAMVKAAGQHCDVRVNSKITSLDVKEDKVTVITENGETIIGKKAVIAAGPWTNEVLSMAQLPQVKLSIWMVQWAHYEVDRKVAESIPQAFHFRKENDIDGGLYYVFPATATEAVTSTDSTKSYVKVGVDYPTNEALGDMKKFSYEGEQEVLDLMDGWVKEHLPAIGKRIDSYCSPYTMTDDSYFVMDTVRPNVAIFSGGSGRAFKFGPLLGDCMVSLLNNDDAPIDLAPFSLGREALKM</sequence>
<evidence type="ECO:0000259" key="5">
    <source>
        <dbReference type="SMART" id="SM00839"/>
    </source>
</evidence>
<gene>
    <name evidence="6" type="ORF">CHYS00102_LOCUS13031</name>
</gene>
<evidence type="ECO:0000256" key="2">
    <source>
        <dbReference type="ARBA" id="ARBA00023002"/>
    </source>
</evidence>
<dbReference type="SUPFAM" id="SSF51905">
    <property type="entry name" value="FAD/NAD(P)-binding domain"/>
    <property type="match status" value="1"/>
</dbReference>
<evidence type="ECO:0000313" key="6">
    <source>
        <dbReference type="EMBL" id="CAD8885834.1"/>
    </source>
</evidence>
<dbReference type="GO" id="GO:0016639">
    <property type="term" value="F:oxidoreductase activity, acting on the CH-NH2 group of donors, NAD or NADP as acceptor"/>
    <property type="evidence" value="ECO:0007669"/>
    <property type="project" value="InterPro"/>
</dbReference>
<keyword evidence="4" id="KW-0732">Signal</keyword>
<evidence type="ECO:0000256" key="1">
    <source>
        <dbReference type="ARBA" id="ARBA00006382"/>
    </source>
</evidence>
<dbReference type="AlphaFoldDB" id="A0A7S1BH54"/>
<keyword evidence="2" id="KW-0560">Oxidoreductase</keyword>
<comment type="similarity">
    <text evidence="1">Belongs to the Glu/Leu/Phe/Val dehydrogenases family.</text>
</comment>
<dbReference type="InterPro" id="IPR036188">
    <property type="entry name" value="FAD/NAD-bd_sf"/>
</dbReference>
<dbReference type="SMART" id="SM00839">
    <property type="entry name" value="ELFV_dehydrog"/>
    <property type="match status" value="1"/>
</dbReference>
<dbReference type="Gene3D" id="3.50.50.60">
    <property type="entry name" value="FAD/NAD(P)-binding domain"/>
    <property type="match status" value="1"/>
</dbReference>
<dbReference type="Gene3D" id="3.30.9.10">
    <property type="entry name" value="D-Amino Acid Oxidase, subunit A, domain 2"/>
    <property type="match status" value="1"/>
</dbReference>
<evidence type="ECO:0000256" key="4">
    <source>
        <dbReference type="SAM" id="SignalP"/>
    </source>
</evidence>
<dbReference type="GO" id="GO:0006520">
    <property type="term" value="P:amino acid metabolic process"/>
    <property type="evidence" value="ECO:0007669"/>
    <property type="project" value="InterPro"/>
</dbReference>
<evidence type="ECO:0000256" key="3">
    <source>
        <dbReference type="ARBA" id="ARBA00023027"/>
    </source>
</evidence>
<dbReference type="PANTHER" id="PTHR42722">
    <property type="entry name" value="LEUCINE DEHYDROGENASE"/>
    <property type="match status" value="1"/>
</dbReference>
<organism evidence="6">
    <name type="scientific">Corethron hystrix</name>
    <dbReference type="NCBI Taxonomy" id="216773"/>
    <lineage>
        <taxon>Eukaryota</taxon>
        <taxon>Sar</taxon>
        <taxon>Stramenopiles</taxon>
        <taxon>Ochrophyta</taxon>
        <taxon>Bacillariophyta</taxon>
        <taxon>Coscinodiscophyceae</taxon>
        <taxon>Corethrophycidae</taxon>
        <taxon>Corethrales</taxon>
        <taxon>Corethraceae</taxon>
        <taxon>Corethron</taxon>
    </lineage>
</organism>
<dbReference type="Gene3D" id="3.40.50.720">
    <property type="entry name" value="NAD(P)-binding Rossmann-like Domain"/>
    <property type="match status" value="1"/>
</dbReference>
<feature type="domain" description="Glutamate/phenylalanine/leucine/valine/L-tryptophan dehydrogenase C-terminal" evidence="5">
    <location>
        <begin position="198"/>
        <end position="447"/>
    </location>
</feature>
<proteinExistence type="inferred from homology"/>
<dbReference type="PANTHER" id="PTHR42722:SF1">
    <property type="entry name" value="VALINE DEHYDROGENASE"/>
    <property type="match status" value="1"/>
</dbReference>